<feature type="region of interest" description="Disordered" evidence="3">
    <location>
        <begin position="374"/>
        <end position="394"/>
    </location>
</feature>
<dbReference type="Gene3D" id="3.40.50.2000">
    <property type="entry name" value="Glycogen Phosphorylase B"/>
    <property type="match status" value="2"/>
</dbReference>
<organism evidence="5 6">
    <name type="scientific">Streptomyces chisholmiae</name>
    <dbReference type="NCBI Taxonomy" id="3075540"/>
    <lineage>
        <taxon>Bacteria</taxon>
        <taxon>Bacillati</taxon>
        <taxon>Actinomycetota</taxon>
        <taxon>Actinomycetes</taxon>
        <taxon>Kitasatosporales</taxon>
        <taxon>Streptomycetaceae</taxon>
        <taxon>Streptomyces</taxon>
    </lineage>
</organism>
<feature type="domain" description="Glycosyltransferase subfamily 4-like N-terminal" evidence="4">
    <location>
        <begin position="13"/>
        <end position="172"/>
    </location>
</feature>
<dbReference type="EC" id="2.4.-.-" evidence="5"/>
<comment type="caution">
    <text evidence="5">The sequence shown here is derived from an EMBL/GenBank/DDBJ whole genome shotgun (WGS) entry which is preliminary data.</text>
</comment>
<protein>
    <submittedName>
        <fullName evidence="5">Glycosyltransferase family 4 protein</fullName>
        <ecNumber evidence="5">2.4.-.-</ecNumber>
    </submittedName>
</protein>
<dbReference type="PANTHER" id="PTHR45947">
    <property type="entry name" value="SULFOQUINOVOSYL TRANSFERASE SQD2"/>
    <property type="match status" value="1"/>
</dbReference>
<evidence type="ECO:0000259" key="4">
    <source>
        <dbReference type="Pfam" id="PF13439"/>
    </source>
</evidence>
<dbReference type="GO" id="GO:0016757">
    <property type="term" value="F:glycosyltransferase activity"/>
    <property type="evidence" value="ECO:0007669"/>
    <property type="project" value="UniProtKB-KW"/>
</dbReference>
<dbReference type="CDD" id="cd03801">
    <property type="entry name" value="GT4_PimA-like"/>
    <property type="match status" value="1"/>
</dbReference>
<dbReference type="EMBL" id="JAVREO010000006">
    <property type="protein sequence ID" value="MDT0267142.1"/>
    <property type="molecule type" value="Genomic_DNA"/>
</dbReference>
<gene>
    <name evidence="5" type="ORF">RM844_12670</name>
</gene>
<dbReference type="Pfam" id="PF13439">
    <property type="entry name" value="Glyco_transf_4"/>
    <property type="match status" value="1"/>
</dbReference>
<evidence type="ECO:0000256" key="3">
    <source>
        <dbReference type="SAM" id="MobiDB-lite"/>
    </source>
</evidence>
<name>A0ABU2JQF5_9ACTN</name>
<dbReference type="InterPro" id="IPR028098">
    <property type="entry name" value="Glyco_trans_4-like_N"/>
</dbReference>
<dbReference type="InterPro" id="IPR050194">
    <property type="entry name" value="Glycosyltransferase_grp1"/>
</dbReference>
<dbReference type="SUPFAM" id="SSF53756">
    <property type="entry name" value="UDP-Glycosyltransferase/glycogen phosphorylase"/>
    <property type="match status" value="1"/>
</dbReference>
<evidence type="ECO:0000313" key="6">
    <source>
        <dbReference type="Proteomes" id="UP001183410"/>
    </source>
</evidence>
<keyword evidence="1 5" id="KW-0328">Glycosyltransferase</keyword>
<dbReference type="Pfam" id="PF13692">
    <property type="entry name" value="Glyco_trans_1_4"/>
    <property type="match status" value="1"/>
</dbReference>
<evidence type="ECO:0000256" key="1">
    <source>
        <dbReference type="ARBA" id="ARBA00022676"/>
    </source>
</evidence>
<accession>A0ABU2JQF5</accession>
<proteinExistence type="predicted"/>
<keyword evidence="6" id="KW-1185">Reference proteome</keyword>
<evidence type="ECO:0000313" key="5">
    <source>
        <dbReference type="EMBL" id="MDT0267142.1"/>
    </source>
</evidence>
<evidence type="ECO:0000256" key="2">
    <source>
        <dbReference type="ARBA" id="ARBA00022679"/>
    </source>
</evidence>
<dbReference type="Proteomes" id="UP001183410">
    <property type="component" value="Unassembled WGS sequence"/>
</dbReference>
<dbReference type="PANTHER" id="PTHR45947:SF3">
    <property type="entry name" value="SULFOQUINOVOSYL TRANSFERASE SQD2"/>
    <property type="match status" value="1"/>
</dbReference>
<reference evidence="6" key="1">
    <citation type="submission" date="2023-07" db="EMBL/GenBank/DDBJ databases">
        <title>30 novel species of actinomycetes from the DSMZ collection.</title>
        <authorList>
            <person name="Nouioui I."/>
        </authorList>
    </citation>
    <scope>NUCLEOTIDE SEQUENCE [LARGE SCALE GENOMIC DNA]</scope>
    <source>
        <strain evidence="6">DSM 44915</strain>
    </source>
</reference>
<keyword evidence="2 5" id="KW-0808">Transferase</keyword>
<sequence length="394" mass="41024">MLTVAHLVQPVDGGVARAVADLVGAQHAAGLRPVVLCPSGGWLAREAAGAGARVALWLAERGPTGNLPWEVLCAARALRRIAPDVVHLHGDKAGLAGRLALRGRLPTVFQPHLWSFQTARGPAGQLAGRWERRAAAWTDRVLCASDAQRLAGRRAGVAAPMTLLRPGVDPDRLPAGDQVTRRQSRAALAAVHGLPQRAPLVVCVGRLTRRHGQDVLLRAWPGVLARVPGARLALVGDGPERAALRRAAGPGVLIAGHSADTAPWFAAADVVVGPARWGGVGLAPLEALAVGRPVVVSDVGGAGESLPPGQAEHALVPPDDPAALAGALAALLLDPALRGELGRRAGEHMRGPGALRHTVADCARVYREVLARPGQPARREVPGPRLTGRVRPRR</sequence>
<dbReference type="RefSeq" id="WP_311667189.1">
    <property type="nucleotide sequence ID" value="NZ_JAVREO010000006.1"/>
</dbReference>